<dbReference type="Gene3D" id="3.40.50.150">
    <property type="entry name" value="Vaccinia Virus protein VP39"/>
    <property type="match status" value="1"/>
</dbReference>
<dbReference type="CDD" id="cd02440">
    <property type="entry name" value="AdoMet_MTases"/>
    <property type="match status" value="1"/>
</dbReference>
<dbReference type="EMBL" id="JAAZQD010000002">
    <property type="protein sequence ID" value="NKZ38274.1"/>
    <property type="molecule type" value="Genomic_DNA"/>
</dbReference>
<dbReference type="RefSeq" id="WP_168608647.1">
    <property type="nucleotide sequence ID" value="NZ_JAAZQD010000002.1"/>
</dbReference>
<keyword evidence="2" id="KW-1185">Reference proteome</keyword>
<dbReference type="AlphaFoldDB" id="A0A846ZJA5"/>
<dbReference type="InterPro" id="IPR029063">
    <property type="entry name" value="SAM-dependent_MTases_sf"/>
</dbReference>
<reference evidence="1 2" key="1">
    <citation type="journal article" date="2017" name="Int. J. Syst. Evol. Microbiol.">
        <title>Oleiagrimonas citrea sp. nov., a marine bacterium isolated from tidal flat sediment and emended description of the genus Oleiagrimonas Fang et al. 2015 and Oleiagrimonas soli.</title>
        <authorList>
            <person name="Yang S.H."/>
            <person name="Seo H.S."/>
            <person name="Seong C.N."/>
            <person name="Kwon K.K."/>
        </authorList>
    </citation>
    <scope>NUCLEOTIDE SEQUENCE [LARGE SCALE GENOMIC DNA]</scope>
    <source>
        <strain evidence="1 2">MEBiC09124</strain>
    </source>
</reference>
<keyword evidence="1" id="KW-0808">Transferase</keyword>
<dbReference type="Proteomes" id="UP000541636">
    <property type="component" value="Unassembled WGS sequence"/>
</dbReference>
<comment type="caution">
    <text evidence="1">The sequence shown here is derived from an EMBL/GenBank/DDBJ whole genome shotgun (WGS) entry which is preliminary data.</text>
</comment>
<evidence type="ECO:0000313" key="1">
    <source>
        <dbReference type="EMBL" id="NKZ38274.1"/>
    </source>
</evidence>
<organism evidence="1 2">
    <name type="scientific">Oleiagrimonas citrea</name>
    <dbReference type="NCBI Taxonomy" id="1665687"/>
    <lineage>
        <taxon>Bacteria</taxon>
        <taxon>Pseudomonadati</taxon>
        <taxon>Pseudomonadota</taxon>
        <taxon>Gammaproteobacteria</taxon>
        <taxon>Lysobacterales</taxon>
        <taxon>Rhodanobacteraceae</taxon>
        <taxon>Oleiagrimonas</taxon>
    </lineage>
</organism>
<keyword evidence="1" id="KW-0489">Methyltransferase</keyword>
<dbReference type="SUPFAM" id="SSF53335">
    <property type="entry name" value="S-adenosyl-L-methionine-dependent methyltransferases"/>
    <property type="match status" value="1"/>
</dbReference>
<dbReference type="GO" id="GO:0032259">
    <property type="term" value="P:methylation"/>
    <property type="evidence" value="ECO:0007669"/>
    <property type="project" value="UniProtKB-KW"/>
</dbReference>
<accession>A0A846ZJA5</accession>
<name>A0A846ZJA5_9GAMM</name>
<dbReference type="GO" id="GO:0008168">
    <property type="term" value="F:methyltransferase activity"/>
    <property type="evidence" value="ECO:0007669"/>
    <property type="project" value="UniProtKB-KW"/>
</dbReference>
<protein>
    <submittedName>
        <fullName evidence="1">Class I SAM-dependent methyltransferase</fullName>
    </submittedName>
</protein>
<gene>
    <name evidence="1" type="ORF">HF690_04800</name>
</gene>
<sequence length="257" mass="29576">MIFSWKEDRAVEPDAAKVDEIVDWFAREREAHLSEGRCLELAQLFHPRVIFLKTLRHASRVLDVGAGDGSLPIFKSWPQPVREDLRMYAFSLEKGANFDAYEGYEIGNWEKVRPDFGGMKFDAIFSSHFIEHIRDPLEFISWSAERLSPGGRLYVEWPSDESLGMPSRDELVARGVDIMISNFRDDKTHRELPIAHEVATRMRAAGLEVDLQGKARNPYLEEEVMALFGKNGKDASAVQLAFWSKYRWAQYFVSTRT</sequence>
<dbReference type="Pfam" id="PF13489">
    <property type="entry name" value="Methyltransf_23"/>
    <property type="match status" value="1"/>
</dbReference>
<evidence type="ECO:0000313" key="2">
    <source>
        <dbReference type="Proteomes" id="UP000541636"/>
    </source>
</evidence>
<proteinExistence type="predicted"/>